<comment type="similarity">
    <text evidence="1 4 7">Belongs to the pyrroline-5-carboxylate reductase family.</text>
</comment>
<dbReference type="PROSITE" id="PS00521">
    <property type="entry name" value="P5CR"/>
    <property type="match status" value="1"/>
</dbReference>
<comment type="caution">
    <text evidence="10">The sequence shown here is derived from an EMBL/GenBank/DDBJ whole genome shotgun (WGS) entry which is preliminary data.</text>
</comment>
<sequence length="289" mass="29925">MQTPEFLSFFHTTTLMLDTLKLGFIGGGNMAAALIGGLIAKGAHSANIVVVDPTEPARSRAEHTWAARTAAAPGAELADRDVIVLAVKPQQMREVCAQLAPHLGDSLVLSVAAGIRIQDLSRWLNGHARVVRAMPNTPALSGLGMTGLAANAGLSDADRATASAIANAVGKSVWVPAEAQIDAVTAISGSGPAYVFYFIEAMQQAAQELGLSAEDGRTLAVETFIGAATLAGQSSEPVEVLRERVTSKGGTTYAALTSMEGADIKAAFVRAMHAAAARGKEMGEEFGRD</sequence>
<feature type="domain" description="Pyrroline-5-carboxylate reductase dimerisation" evidence="9">
    <location>
        <begin position="178"/>
        <end position="282"/>
    </location>
</feature>
<evidence type="ECO:0000256" key="3">
    <source>
        <dbReference type="ARBA" id="ARBA00023002"/>
    </source>
</evidence>
<dbReference type="Gene3D" id="3.40.50.720">
    <property type="entry name" value="NAD(P)-binding Rossmann-like Domain"/>
    <property type="match status" value="1"/>
</dbReference>
<evidence type="ECO:0000313" key="13">
    <source>
        <dbReference type="Proteomes" id="UP001189773"/>
    </source>
</evidence>
<evidence type="ECO:0000313" key="12">
    <source>
        <dbReference type="Proteomes" id="UP001189756"/>
    </source>
</evidence>
<dbReference type="EMBL" id="CATZAR010000009">
    <property type="protein sequence ID" value="CAJ0798469.1"/>
    <property type="molecule type" value="Genomic_DNA"/>
</dbReference>
<keyword evidence="4 7" id="KW-0641">Proline biosynthesis</keyword>
<comment type="subcellular location">
    <subcellularLocation>
        <location evidence="4">Cytoplasm</location>
    </subcellularLocation>
</comment>
<dbReference type="PIRSF" id="PIRSF000193">
    <property type="entry name" value="Pyrrol-5-carb_rd"/>
    <property type="match status" value="1"/>
</dbReference>
<dbReference type="Pfam" id="PF14748">
    <property type="entry name" value="P5CR_dimer"/>
    <property type="match status" value="1"/>
</dbReference>
<dbReference type="Proteomes" id="UP001189756">
    <property type="component" value="Unassembled WGS sequence"/>
</dbReference>
<accession>A0AAD2BSF7</accession>
<dbReference type="PANTHER" id="PTHR11645">
    <property type="entry name" value="PYRROLINE-5-CARBOXYLATE REDUCTASE"/>
    <property type="match status" value="1"/>
</dbReference>
<evidence type="ECO:0000256" key="5">
    <source>
        <dbReference type="NCBIfam" id="TIGR00112"/>
    </source>
</evidence>
<evidence type="ECO:0000259" key="8">
    <source>
        <dbReference type="Pfam" id="PF03807"/>
    </source>
</evidence>
<feature type="binding site" evidence="6">
    <location>
        <begin position="86"/>
        <end position="89"/>
    </location>
    <ligand>
        <name>NADP(+)</name>
        <dbReference type="ChEBI" id="CHEBI:58349"/>
    </ligand>
</feature>
<dbReference type="InterPro" id="IPR053790">
    <property type="entry name" value="P5CR-like_CS"/>
</dbReference>
<dbReference type="EC" id="1.5.1.2" evidence="4 5"/>
<dbReference type="FunFam" id="1.10.3730.10:FF:000001">
    <property type="entry name" value="Pyrroline-5-carboxylate reductase"/>
    <property type="match status" value="1"/>
</dbReference>
<comment type="catalytic activity">
    <reaction evidence="4 7">
        <text>L-proline + NADP(+) = (S)-1-pyrroline-5-carboxylate + NADPH + 2 H(+)</text>
        <dbReference type="Rhea" id="RHEA:14109"/>
        <dbReference type="ChEBI" id="CHEBI:15378"/>
        <dbReference type="ChEBI" id="CHEBI:17388"/>
        <dbReference type="ChEBI" id="CHEBI:57783"/>
        <dbReference type="ChEBI" id="CHEBI:58349"/>
        <dbReference type="ChEBI" id="CHEBI:60039"/>
        <dbReference type="EC" id="1.5.1.2"/>
    </reaction>
</comment>
<dbReference type="GO" id="GO:0004735">
    <property type="term" value="F:pyrroline-5-carboxylate reductase activity"/>
    <property type="evidence" value="ECO:0007669"/>
    <property type="project" value="UniProtKB-UniRule"/>
</dbReference>
<dbReference type="InterPro" id="IPR036291">
    <property type="entry name" value="NAD(P)-bd_dom_sf"/>
</dbReference>
<organism evidence="10 12">
    <name type="scientific">Ralstonia thomasii</name>
    <dbReference type="NCBI Taxonomy" id="3058596"/>
    <lineage>
        <taxon>Bacteria</taxon>
        <taxon>Pseudomonadati</taxon>
        <taxon>Pseudomonadota</taxon>
        <taxon>Betaproteobacteria</taxon>
        <taxon>Burkholderiales</taxon>
        <taxon>Burkholderiaceae</taxon>
        <taxon>Ralstonia</taxon>
    </lineage>
</organism>
<keyword evidence="13" id="KW-1185">Reference proteome</keyword>
<keyword evidence="3 4" id="KW-0560">Oxidoreductase</keyword>
<reference evidence="10 13" key="1">
    <citation type="submission" date="2023-07" db="EMBL/GenBank/DDBJ databases">
        <authorList>
            <person name="Peeters C."/>
        </authorList>
    </citation>
    <scope>NUCLEOTIDE SEQUENCE</scope>
    <source>
        <strain evidence="11 13">LMG 18095</strain>
        <strain evidence="10">R-77560</strain>
    </source>
</reference>
<keyword evidence="4" id="KW-0963">Cytoplasm</keyword>
<dbReference type="InterPro" id="IPR008927">
    <property type="entry name" value="6-PGluconate_DH-like_C_sf"/>
</dbReference>
<dbReference type="InterPro" id="IPR028939">
    <property type="entry name" value="P5C_Rdtase_cat_N"/>
</dbReference>
<dbReference type="HAMAP" id="MF_01925">
    <property type="entry name" value="P5C_reductase"/>
    <property type="match status" value="1"/>
</dbReference>
<dbReference type="Gene3D" id="1.10.3730.10">
    <property type="entry name" value="ProC C-terminal domain-like"/>
    <property type="match status" value="1"/>
</dbReference>
<evidence type="ECO:0000259" key="9">
    <source>
        <dbReference type="Pfam" id="PF14748"/>
    </source>
</evidence>
<evidence type="ECO:0000256" key="6">
    <source>
        <dbReference type="PIRSR" id="PIRSR000193-1"/>
    </source>
</evidence>
<dbReference type="SUPFAM" id="SSF51735">
    <property type="entry name" value="NAD(P)-binding Rossmann-fold domains"/>
    <property type="match status" value="1"/>
</dbReference>
<evidence type="ECO:0000256" key="4">
    <source>
        <dbReference type="HAMAP-Rule" id="MF_01925"/>
    </source>
</evidence>
<keyword evidence="4 7" id="KW-0028">Amino-acid biosynthesis</keyword>
<comment type="catalytic activity">
    <reaction evidence="4">
        <text>L-proline + NAD(+) = (S)-1-pyrroline-5-carboxylate + NADH + 2 H(+)</text>
        <dbReference type="Rhea" id="RHEA:14105"/>
        <dbReference type="ChEBI" id="CHEBI:15378"/>
        <dbReference type="ChEBI" id="CHEBI:17388"/>
        <dbReference type="ChEBI" id="CHEBI:57540"/>
        <dbReference type="ChEBI" id="CHEBI:57945"/>
        <dbReference type="ChEBI" id="CHEBI:60039"/>
        <dbReference type="EC" id="1.5.1.2"/>
    </reaction>
</comment>
<evidence type="ECO:0000256" key="7">
    <source>
        <dbReference type="RuleBase" id="RU003903"/>
    </source>
</evidence>
<dbReference type="EMBL" id="CATZAZ010000005">
    <property type="protein sequence ID" value="CAJ0794828.1"/>
    <property type="molecule type" value="Genomic_DNA"/>
</dbReference>
<evidence type="ECO:0000256" key="1">
    <source>
        <dbReference type="ARBA" id="ARBA00005525"/>
    </source>
</evidence>
<protein>
    <recommendedName>
        <fullName evidence="4 5">Pyrroline-5-carboxylate reductase</fullName>
        <shortName evidence="4">P5C reductase</shortName>
        <shortName evidence="4">P5CR</shortName>
        <ecNumber evidence="4 5">1.5.1.2</ecNumber>
    </recommendedName>
    <alternativeName>
        <fullName evidence="4">PCA reductase</fullName>
    </alternativeName>
</protein>
<dbReference type="InterPro" id="IPR029036">
    <property type="entry name" value="P5CR_dimer"/>
</dbReference>
<gene>
    <name evidence="4 10" type="primary">proC</name>
    <name evidence="11" type="ORF">LMG18095_03188</name>
    <name evidence="10" type="ORF">R77560_02647</name>
</gene>
<dbReference type="SUPFAM" id="SSF48179">
    <property type="entry name" value="6-phosphogluconate dehydrogenase C-terminal domain-like"/>
    <property type="match status" value="1"/>
</dbReference>
<feature type="binding site" evidence="6">
    <location>
        <begin position="25"/>
        <end position="30"/>
    </location>
    <ligand>
        <name>NADP(+)</name>
        <dbReference type="ChEBI" id="CHEBI:58349"/>
    </ligand>
</feature>
<dbReference type="PANTHER" id="PTHR11645:SF0">
    <property type="entry name" value="PYRROLINE-5-CARBOXYLATE REDUCTASE 3"/>
    <property type="match status" value="1"/>
</dbReference>
<dbReference type="GO" id="GO:0005737">
    <property type="term" value="C:cytoplasm"/>
    <property type="evidence" value="ECO:0007669"/>
    <property type="project" value="UniProtKB-SubCell"/>
</dbReference>
<evidence type="ECO:0000256" key="2">
    <source>
        <dbReference type="ARBA" id="ARBA00022857"/>
    </source>
</evidence>
<dbReference type="InterPro" id="IPR000304">
    <property type="entry name" value="Pyrroline-COOH_reductase"/>
</dbReference>
<comment type="function">
    <text evidence="4">Catalyzes the reduction of 1-pyrroline-5-carboxylate (PCA) to L-proline.</text>
</comment>
<dbReference type="NCBIfam" id="TIGR00112">
    <property type="entry name" value="proC"/>
    <property type="match status" value="1"/>
</dbReference>
<proteinExistence type="inferred from homology"/>
<dbReference type="GO" id="GO:0055129">
    <property type="term" value="P:L-proline biosynthetic process"/>
    <property type="evidence" value="ECO:0007669"/>
    <property type="project" value="UniProtKB-UniRule"/>
</dbReference>
<dbReference type="Proteomes" id="UP001189773">
    <property type="component" value="Unassembled WGS sequence"/>
</dbReference>
<feature type="domain" description="Pyrroline-5-carboxylate reductase catalytic N-terminal" evidence="8">
    <location>
        <begin position="21"/>
        <end position="114"/>
    </location>
</feature>
<evidence type="ECO:0000313" key="11">
    <source>
        <dbReference type="EMBL" id="CAJ0798469.1"/>
    </source>
</evidence>
<evidence type="ECO:0000313" key="10">
    <source>
        <dbReference type="EMBL" id="CAJ0794828.1"/>
    </source>
</evidence>
<keyword evidence="2 4" id="KW-0521">NADP</keyword>
<name>A0AAD2BSF7_9RALS</name>
<comment type="pathway">
    <text evidence="4 7">Amino-acid biosynthesis; L-proline biosynthesis; L-proline from L-glutamate 5-semialdehyde: step 1/1.</text>
</comment>
<dbReference type="AlphaFoldDB" id="A0AAD2BSF7"/>
<dbReference type="Pfam" id="PF03807">
    <property type="entry name" value="F420_oxidored"/>
    <property type="match status" value="1"/>
</dbReference>